<accession>A0A0F9DG31</accession>
<dbReference type="GO" id="GO:0004803">
    <property type="term" value="F:transposase activity"/>
    <property type="evidence" value="ECO:0007669"/>
    <property type="project" value="InterPro"/>
</dbReference>
<dbReference type="SUPFAM" id="SSF53098">
    <property type="entry name" value="Ribonuclease H-like"/>
    <property type="match status" value="1"/>
</dbReference>
<protein>
    <recommendedName>
        <fullName evidence="1">Integrase catalytic domain-containing protein</fullName>
    </recommendedName>
</protein>
<dbReference type="InterPro" id="IPR015126">
    <property type="entry name" value="Mu_I-gamma"/>
</dbReference>
<dbReference type="Pfam" id="PF09039">
    <property type="entry name" value="HTH_Tnp_Mu_2"/>
    <property type="match status" value="1"/>
</dbReference>
<dbReference type="InterPro" id="IPR004189">
    <property type="entry name" value="Phage_Mu_transposase"/>
</dbReference>
<dbReference type="Pfam" id="PF02914">
    <property type="entry name" value="DDE_2"/>
    <property type="match status" value="1"/>
</dbReference>
<reference evidence="2" key="1">
    <citation type="journal article" date="2015" name="Nature">
        <title>Complex archaea that bridge the gap between prokaryotes and eukaryotes.</title>
        <authorList>
            <person name="Spang A."/>
            <person name="Saw J.H."/>
            <person name="Jorgensen S.L."/>
            <person name="Zaremba-Niedzwiedzka K."/>
            <person name="Martijn J."/>
            <person name="Lind A.E."/>
            <person name="van Eijk R."/>
            <person name="Schleper C."/>
            <person name="Guy L."/>
            <person name="Ettema T.J."/>
        </authorList>
    </citation>
    <scope>NUCLEOTIDE SEQUENCE</scope>
</reference>
<proteinExistence type="predicted"/>
<comment type="caution">
    <text evidence="2">The sequence shown here is derived from an EMBL/GenBank/DDBJ whole genome shotgun (WGS) entry which is preliminary data.</text>
</comment>
<organism evidence="2">
    <name type="scientific">marine sediment metagenome</name>
    <dbReference type="NCBI Taxonomy" id="412755"/>
    <lineage>
        <taxon>unclassified sequences</taxon>
        <taxon>metagenomes</taxon>
        <taxon>ecological metagenomes</taxon>
    </lineage>
</organism>
<dbReference type="GO" id="GO:0003677">
    <property type="term" value="F:DNA binding"/>
    <property type="evidence" value="ECO:0007669"/>
    <property type="project" value="InterPro"/>
</dbReference>
<dbReference type="InterPro" id="IPR001584">
    <property type="entry name" value="Integrase_cat-core"/>
</dbReference>
<dbReference type="Gene3D" id="3.30.420.10">
    <property type="entry name" value="Ribonuclease H-like superfamily/Ribonuclease H"/>
    <property type="match status" value="1"/>
</dbReference>
<dbReference type="EMBL" id="LAZR01029091">
    <property type="protein sequence ID" value="KKL60609.1"/>
    <property type="molecule type" value="Genomic_DNA"/>
</dbReference>
<feature type="non-terminal residue" evidence="2">
    <location>
        <position position="407"/>
    </location>
</feature>
<sequence length="407" mass="46336">MNPTTVNIKKAAHLLDMTERHVCRLCISGELIGAFKHGRSWHIPISAHPKLSGVKSPDDLSAELDMLDIPANKREAGLKRLGLIREFEDYAARMVQGGKNRTESKQLFCSSHKIGVRSLSRWLTRYRDQGLIGLVDTRGGCAFISQMISPEAFETFKAMYLTPQQLTIKTCWQNISFINTDQLKGWTIPTYATMVRHVSRQIPLTASVLHREGLAAYEAKCAPYIESDPDSVQPGQIWIGDHHQYNCFIRHRGKWIRPWITGWEDMRSRMVTGWYITASPNQTTILQAMRRGIEKLGPPDSVKIDNGKDYDSQMWTGTTKQRRRALKAGYIDERAVAGIYAMMDIGISFSRPYHPQSKAIERLFDTMDVQFIKTIETYTGKGTDRKPEDLAAALQEWGVNLVFFHLD</sequence>
<dbReference type="InterPro" id="IPR009057">
    <property type="entry name" value="Homeodomain-like_sf"/>
</dbReference>
<evidence type="ECO:0000259" key="1">
    <source>
        <dbReference type="PROSITE" id="PS50994"/>
    </source>
</evidence>
<evidence type="ECO:0000313" key="2">
    <source>
        <dbReference type="EMBL" id="KKL60609.1"/>
    </source>
</evidence>
<feature type="domain" description="Integrase catalytic" evidence="1">
    <location>
        <begin position="230"/>
        <end position="407"/>
    </location>
</feature>
<dbReference type="SUPFAM" id="SSF46689">
    <property type="entry name" value="Homeodomain-like"/>
    <property type="match status" value="1"/>
</dbReference>
<dbReference type="Gene3D" id="1.10.10.60">
    <property type="entry name" value="Homeodomain-like"/>
    <property type="match status" value="1"/>
</dbReference>
<dbReference type="GO" id="GO:0006313">
    <property type="term" value="P:DNA transposition"/>
    <property type="evidence" value="ECO:0007669"/>
    <property type="project" value="InterPro"/>
</dbReference>
<dbReference type="PROSITE" id="PS50994">
    <property type="entry name" value="INTEGRASE"/>
    <property type="match status" value="1"/>
</dbReference>
<dbReference type="GO" id="GO:0015074">
    <property type="term" value="P:DNA integration"/>
    <property type="evidence" value="ECO:0007669"/>
    <property type="project" value="InterPro"/>
</dbReference>
<dbReference type="InterPro" id="IPR036397">
    <property type="entry name" value="RNaseH_sf"/>
</dbReference>
<name>A0A0F9DG31_9ZZZZ</name>
<dbReference type="AlphaFoldDB" id="A0A0F9DG31"/>
<dbReference type="InterPro" id="IPR012337">
    <property type="entry name" value="RNaseH-like_sf"/>
</dbReference>
<gene>
    <name evidence="2" type="ORF">LCGC14_2203590</name>
</gene>